<comment type="caution">
    <text evidence="3">The sequence shown here is derived from an EMBL/GenBank/DDBJ whole genome shotgun (WGS) entry which is preliminary data.</text>
</comment>
<dbReference type="Pfam" id="PF09836">
    <property type="entry name" value="DUF2063"/>
    <property type="match status" value="1"/>
</dbReference>
<dbReference type="Pfam" id="PF22106">
    <property type="entry name" value="NGO1945_C"/>
    <property type="match status" value="1"/>
</dbReference>
<dbReference type="EMBL" id="JZXC01000004">
    <property type="protein sequence ID" value="KKA08760.1"/>
    <property type="molecule type" value="Genomic_DNA"/>
</dbReference>
<name>A0A0F4XSG7_9PSED</name>
<dbReference type="Proteomes" id="UP000033662">
    <property type="component" value="Unassembled WGS sequence"/>
</dbReference>
<evidence type="ECO:0000313" key="4">
    <source>
        <dbReference type="Proteomes" id="UP000033662"/>
    </source>
</evidence>
<dbReference type="InterPro" id="IPR054098">
    <property type="entry name" value="NGO1945-like_C"/>
</dbReference>
<protein>
    <submittedName>
        <fullName evidence="3">Uncharacterized protein</fullName>
    </submittedName>
</protein>
<proteinExistence type="predicted"/>
<dbReference type="PATRIC" id="fig|132476.4.peg.4681"/>
<reference evidence="3 4" key="1">
    <citation type="submission" date="2015-03" db="EMBL/GenBank/DDBJ databases">
        <title>Pseudomonas fluorescens 1855-344 Genome sequencing and assembly.</title>
        <authorList>
            <person name="Eng W.W.H."/>
            <person name="Gan H.M."/>
            <person name="Savka M.A."/>
        </authorList>
    </citation>
    <scope>NUCLEOTIDE SEQUENCE [LARGE SCALE GENOMIC DNA]</scope>
    <source>
        <strain evidence="3 4">1855-344</strain>
    </source>
</reference>
<sequence>MAEPRQTLHQQQQALTRYLRDPEHCPVPAGMDAARAQVYRDLIFENMRSLLSGTFPVLVSVLGQAPWRACVRRFLREHRCATPRFGEIAEEFVGYLATHASPDWPPFAAELAHYEWVEMALLQSPAEPLPTHDEASWLDQPLRVSPLAWPLAYQWPVHRLAPSYQPLTPPAQPTLLLVRRTPGFAVRFSELSPLAWRLLQRIEEYPGLAGRGQLLALAREAGVDSSAFMDSAVALLRQMQDEGVVGVQQLSAH</sequence>
<dbReference type="InterPro" id="IPR044922">
    <property type="entry name" value="DUF2063_N_sf"/>
</dbReference>
<accession>A0A0F4XSG7</accession>
<evidence type="ECO:0000313" key="3">
    <source>
        <dbReference type="EMBL" id="KKA08760.1"/>
    </source>
</evidence>
<dbReference type="AlphaFoldDB" id="A0A0F4XSG7"/>
<gene>
    <name evidence="3" type="ORF">VP02_06080</name>
</gene>
<dbReference type="Gene3D" id="3.90.930.50">
    <property type="match status" value="1"/>
</dbReference>
<feature type="domain" description="NGO1945-like C-terminal" evidence="2">
    <location>
        <begin position="145"/>
        <end position="239"/>
    </location>
</feature>
<evidence type="ECO:0000259" key="2">
    <source>
        <dbReference type="Pfam" id="PF22106"/>
    </source>
</evidence>
<dbReference type="Gene3D" id="1.10.150.690">
    <property type="entry name" value="DUF2063"/>
    <property type="match status" value="1"/>
</dbReference>
<evidence type="ECO:0000259" key="1">
    <source>
        <dbReference type="Pfam" id="PF09836"/>
    </source>
</evidence>
<dbReference type="OrthoDB" id="4146344at2"/>
<organism evidence="3 4">
    <name type="scientific">Pseudomonas kilonensis</name>
    <dbReference type="NCBI Taxonomy" id="132476"/>
    <lineage>
        <taxon>Bacteria</taxon>
        <taxon>Pseudomonadati</taxon>
        <taxon>Pseudomonadota</taxon>
        <taxon>Gammaproteobacteria</taxon>
        <taxon>Pseudomonadales</taxon>
        <taxon>Pseudomonadaceae</taxon>
        <taxon>Pseudomonas</taxon>
    </lineage>
</organism>
<dbReference type="InterPro" id="IPR018640">
    <property type="entry name" value="DUF2063"/>
</dbReference>
<feature type="domain" description="Putative DNA-binding" evidence="1">
    <location>
        <begin position="10"/>
        <end position="96"/>
    </location>
</feature>